<evidence type="ECO:0000259" key="6">
    <source>
        <dbReference type="PROSITE" id="PS50025"/>
    </source>
</evidence>
<dbReference type="Gene3D" id="2.60.120.200">
    <property type="match status" value="1"/>
</dbReference>
<reference evidence="7 8" key="1">
    <citation type="submission" date="2020-10" db="EMBL/GenBank/DDBJ databases">
        <title>Sequencing the genomes of 1000 actinobacteria strains.</title>
        <authorList>
            <person name="Klenk H.-P."/>
        </authorList>
    </citation>
    <scope>NUCLEOTIDE SEQUENCE [LARGE SCALE GENOMIC DNA]</scope>
    <source>
        <strain evidence="7 8">DSM 45157</strain>
    </source>
</reference>
<dbReference type="InterPro" id="IPR013320">
    <property type="entry name" value="ConA-like_dom_sf"/>
</dbReference>
<dbReference type="NCBIfam" id="TIGR01643">
    <property type="entry name" value="YD_repeat_2x"/>
    <property type="match status" value="12"/>
</dbReference>
<dbReference type="Pfam" id="PF05593">
    <property type="entry name" value="RHS_repeat"/>
    <property type="match status" value="7"/>
</dbReference>
<organism evidence="7 8">
    <name type="scientific">Nocardiopsis terrae</name>
    <dbReference type="NCBI Taxonomy" id="372655"/>
    <lineage>
        <taxon>Bacteria</taxon>
        <taxon>Bacillati</taxon>
        <taxon>Actinomycetota</taxon>
        <taxon>Actinomycetes</taxon>
        <taxon>Streptosporangiales</taxon>
        <taxon>Nocardiopsidaceae</taxon>
        <taxon>Nocardiopsis</taxon>
    </lineage>
</organism>
<feature type="region of interest" description="Disordered" evidence="5">
    <location>
        <begin position="1992"/>
        <end position="2028"/>
    </location>
</feature>
<dbReference type="InterPro" id="IPR044927">
    <property type="entry name" value="Endonuclea_NS_2"/>
</dbReference>
<feature type="compositionally biased region" description="Low complexity" evidence="5">
    <location>
        <begin position="7"/>
        <end position="28"/>
    </location>
</feature>
<name>A0ABR9HD59_9ACTN</name>
<keyword evidence="4" id="KW-0677">Repeat</keyword>
<feature type="region of interest" description="Disordered" evidence="5">
    <location>
        <begin position="2050"/>
        <end position="2070"/>
    </location>
</feature>
<dbReference type="SMART" id="SM00282">
    <property type="entry name" value="LamG"/>
    <property type="match status" value="1"/>
</dbReference>
<dbReference type="Pfam" id="PF20148">
    <property type="entry name" value="DUF6531"/>
    <property type="match status" value="1"/>
</dbReference>
<proteinExistence type="predicted"/>
<evidence type="ECO:0000313" key="8">
    <source>
        <dbReference type="Proteomes" id="UP000598217"/>
    </source>
</evidence>
<dbReference type="Proteomes" id="UP000598217">
    <property type="component" value="Unassembled WGS sequence"/>
</dbReference>
<feature type="compositionally biased region" description="Low complexity" evidence="5">
    <location>
        <begin position="1267"/>
        <end position="1279"/>
    </location>
</feature>
<dbReference type="RefSeq" id="WP_191272816.1">
    <property type="nucleotide sequence ID" value="NZ_BMXJ01000006.1"/>
</dbReference>
<keyword evidence="3" id="KW-0732">Signal</keyword>
<dbReference type="Pfam" id="PF24517">
    <property type="entry name" value="CBM96"/>
    <property type="match status" value="1"/>
</dbReference>
<accession>A0ABR9HD59</accession>
<dbReference type="NCBIfam" id="TIGR03696">
    <property type="entry name" value="Rhs_assc_core"/>
    <property type="match status" value="1"/>
</dbReference>
<dbReference type="InterPro" id="IPR031325">
    <property type="entry name" value="RHS_repeat"/>
</dbReference>
<comment type="subcellular location">
    <subcellularLocation>
        <location evidence="1">Secreted</location>
    </subcellularLocation>
</comment>
<dbReference type="PROSITE" id="PS50025">
    <property type="entry name" value="LAM_G_DOMAIN"/>
    <property type="match status" value="1"/>
</dbReference>
<feature type="compositionally biased region" description="Polar residues" evidence="5">
    <location>
        <begin position="1398"/>
        <end position="1413"/>
    </location>
</feature>
<evidence type="ECO:0000256" key="3">
    <source>
        <dbReference type="ARBA" id="ARBA00022729"/>
    </source>
</evidence>
<gene>
    <name evidence="7" type="ORF">H4W79_001186</name>
</gene>
<feature type="compositionally biased region" description="Polar residues" evidence="5">
    <location>
        <begin position="1996"/>
        <end position="2028"/>
    </location>
</feature>
<evidence type="ECO:0000256" key="2">
    <source>
        <dbReference type="ARBA" id="ARBA00022525"/>
    </source>
</evidence>
<dbReference type="InterPro" id="IPR045351">
    <property type="entry name" value="DUF6531"/>
</dbReference>
<feature type="region of interest" description="Disordered" evidence="5">
    <location>
        <begin position="2539"/>
        <end position="2566"/>
    </location>
</feature>
<dbReference type="Pfam" id="PF13385">
    <property type="entry name" value="Laminin_G_3"/>
    <property type="match status" value="1"/>
</dbReference>
<feature type="region of interest" description="Disordered" evidence="5">
    <location>
        <begin position="1257"/>
        <end position="1290"/>
    </location>
</feature>
<sequence>MLSLLSQPTLAQDAPTAPAAETPAGPEQLSGSASGREHEASAEQTDATGANELNAGDLTAGEDALPLEGETTPFAPVEPEIDSQEFTQQSDTPTTAEGTGFDPERSVELPEQRTRWTKEFENPDGTATTQVYPEPVHFQDGGVWQEIDTTLVPDTEATGARTMSSGDGTRLAMSAEETDLTVSTDGDTPDLAALGVDDDGEHSVTFGVDDASDVVGSVQEDTVRYEDVRPDADLTLQAAPGMVKETIILNSSDAPREWTFPLELNGLLPELDDQGAVVFLDTEGEAQAIIPTGWMEDSSHDPQTGGPAVSGDVRYRLEEDSGQWSLVVELDDAWLDDPDRVYPVQVDPSVADIDTNGDSFVQDDWPTTNYSGDDELKVGSYNGGASRAISYMKFSDVTSQLNDRYILNADLVLFNHWSSKCDPREVRVHQVTESWSATTVTWNNRPSSRGSAVAAKSFAHGETCGGSEWENIDLGKNGVDLVQGWVEGSESNYGLSIQADFDSSYTWKRFGSRQSANAPYLAITHSAWGASYDVGSLTEPVTGGQGGEVTVTVTNLGDFDWEPQGWNELRLGTRVRDKGTGDLLDAVAFTRLTERLTPGDSATLDARIPSLAPGEYLLNFDMQRLRDQTWLSDQSVPVSTASVTSQDVGPRINDVYPRPGGQVGSLTPSLFADAESIDDWPADATVEYWFEVCDDSDGEPANCVDSGWQDARTWTVPEDTLTWGEQFLWRVQTREGAQESPASPYYPVVTAVEQPAITRHLGGVGLSGAGRDVDPLVGNYTTTATDAEISAVGPALSINRTYNSRDPRTGNVFGAGWSTRFDMRVKPDGDGSGNVVVTYPNGQQVRFGHNPDGTYAPPFGSFATLTTTSEDGWRLSDKNQTSYVFDADGRIVEVTDFRGRAQSFDYAADGTLASVSNPGGRSLHFTWESGRVSTVTTDAPENGTEPLAWAYTYDGDRLTQVCGPEDADGACTSYTYTDGSHYRTVVHDTGPVAHWRFGEGQGSGDATSDLPLDEDRHTGSYQDVQLGTPGALQGSPETAATFNGNSSRVQLPDWLVTDTPYLTVELWFRTSDDGVLFSYQNHSLEEATTGSYTPALYVGTDGKLRGQFWNGTADPITSGTAVNDGAWHHAALTASGDSQSLYLDGTLVDTVTGEITQNNQRYVYAGAGYWRNWPATSGETSHFSGDMDEVAVYGRPLGAQTVAEHHAAGTVSQKLTASTLPSGRTQVQLAHDAVHDRVSEYTDSGGATYQVSDHTLTGAEDSDDQETSSGDPTVTVTVTDPDDRDSTYTYDPLNGHRLLSQTDVSGNTATFAYDTGGFLAATTAPDGTVTRTGRDERGNKVSQTTCRDADDEQSCSTSYYDYFHNADDPLDPRNDQLIAERDARSSGPSDDTYLTTYGYNSNGDRVSTTTPATSGFPEGRSNSQTFTEGTEDAVGGGTVPAGLLLTATDAKGGVTSYAYSAAGDLVQVTAPNDLVNSHTYDALGREISNTVVTDDHPDGITTAYTYDGESRVVSTTGPTTTNAVTGDSHQTSTTYTYDADGLVLTETVADLEGVDEPRTTTHTYDSHGRRASTTDAEDQTENYTYDTYGNQATRTTADGETFRYSYTPSGDLAEVVLTGYTGHPEDPQPATDAVLDSYAYDPVGRLAEHTDAMGRTTRYTYYDDGLAAQETRVGFREQDGSTRDIVLASYTYDAAGHLTRETTGNGTVTTAYEIDAAGLTTATVLDPDGLARRTAYTHDATGAVLTETLTGAGGTRAEKVTYQRDATGAWTSRTVENGTEDLTTTRVVDQRGLALSETTPGGATTEYGYDVLGNLTTSRSPAVEVEEWNTEAVTARPTTTFGYNAFGDLTHEQDERGNTTRAVYDRLGRTVSTTLPDYTPDSSSTALTSTYSTTYDSAGRVASETDPRGGTTTYAYDQLGNPARITEPPAEEGGTTPVTTLTHDLLGEQLSVTGPTGARTEATYDDLGRQITATEIERHPAPAALTTTYTYDDAGNRTSTTTPAGVSTSTAFNASGQPVTRTEPASQTTTYAYGPTGLATAVTDPAGTTVRTSHDLAGRPTGTTIEDASGATLATTSTGYDADSRPVTVTDALGHTTDRAYDPIGRVTTLTEPVDDTTSITTTFGYDAAGNRTRLTDGRGNTTWYTFTTHGLLESVIEPATDTHPDLADRTWTTVYDTAGQPVEEHKPGGVVQSTTYDALGRITEVTGSGAEATTQSDTFGYDLAGRPTTVGANTYTYNDRGQILTADGESGTSSFAYDTDGRLTQRDDAAGATAFAYDTAGRLATASDPLTGTDHHYSYDGAGRLDGIVYGDTSAVERSFDYDAQGRLVSDSTIAPGPVPAVSVSYSYDDANRITGKTTAGIAGAGENTYTYDHAGRLSGWTDPAGTVTDYTWDASGNRTSSGEEKATYDERNRLISAAGTDYTWAPRGTLAQTTDSDNTATEFTYDARGRMISDGETTYAYDALNRLIQRGGQSLRYADQSNNAVSVGGELIARDLNGAPLATTAADGTGATVSISDAHGDVIAAVDPMAGTVTGSRTYTPFGEVTDEQGTTGSLGYQGEYTDPDTGRVNMHARWYDPTTGGFSSRDSWTLKPTPSIQANRYTYGNGTPLNAVDLSGHDTITRCDPKTPCLPRPRDGGANSGKTPQSGSGSNGLGAGSRILSRLGALVPSAVFVVGLAGVIVIATPGTLADGTCGGPCYPDSKPGNPYEDLCFRSPWICERHKDAKTATATATGWSIGGGGGGGGGSCWRCGSAPSDSAPAGPPPPPPWSEILAAVLATEHARPATEESADSEYEQFVDDSFTRALEDLGNLTDNQLKDYFKYFPSFQNDADRRAKFENSVDGWYNQDVNCLAGDNSWVYYHPLDSQGRATGVTACLHADQIDYKGRGKKLDTQKSTEIVGSDTRRGNGDTMTNPAPGWNSGDGRTYARGHLLGRQLGGVGDDRRNLVLLHGRANSVIMKRYEDEVRARLDSNPSERIFYASIPTYDGNNPVPTTVELYAFGDQGYNAHWTVHNTKDGRPATGGQ</sequence>
<evidence type="ECO:0000256" key="1">
    <source>
        <dbReference type="ARBA" id="ARBA00004613"/>
    </source>
</evidence>
<dbReference type="NCBIfam" id="NF033679">
    <property type="entry name" value="DNRLRE_dom"/>
    <property type="match status" value="1"/>
</dbReference>
<dbReference type="Gene3D" id="2.180.10.10">
    <property type="entry name" value="RHS repeat-associated core"/>
    <property type="match status" value="6"/>
</dbReference>
<dbReference type="EMBL" id="JADBDY010000001">
    <property type="protein sequence ID" value="MBE1456972.1"/>
    <property type="molecule type" value="Genomic_DNA"/>
</dbReference>
<feature type="region of interest" description="Disordered" evidence="5">
    <location>
        <begin position="1557"/>
        <end position="1576"/>
    </location>
</feature>
<feature type="domain" description="Laminin G" evidence="6">
    <location>
        <begin position="1038"/>
        <end position="1216"/>
    </location>
</feature>
<feature type="compositionally biased region" description="Basic and acidic residues" evidence="5">
    <location>
        <begin position="102"/>
        <end position="111"/>
    </location>
</feature>
<evidence type="ECO:0000256" key="5">
    <source>
        <dbReference type="SAM" id="MobiDB-lite"/>
    </source>
</evidence>
<dbReference type="InterPro" id="IPR044929">
    <property type="entry name" value="DNA/RNA_non-sp_Endonuclease_sf"/>
</dbReference>
<keyword evidence="2" id="KW-0964">Secreted</keyword>
<feature type="compositionally biased region" description="Basic and acidic residues" evidence="5">
    <location>
        <begin position="1557"/>
        <end position="1568"/>
    </location>
</feature>
<comment type="caution">
    <text evidence="7">The sequence shown here is derived from an EMBL/GenBank/DDBJ whole genome shotgun (WGS) entry which is preliminary data.</text>
</comment>
<dbReference type="PANTHER" id="PTHR32305">
    <property type="match status" value="1"/>
</dbReference>
<feature type="region of interest" description="Disordered" evidence="5">
    <location>
        <begin position="1322"/>
        <end position="1352"/>
    </location>
</feature>
<dbReference type="Pfam" id="PF13930">
    <property type="entry name" value="Endonuclea_NS_2"/>
    <property type="match status" value="1"/>
</dbReference>
<dbReference type="InterPro" id="IPR056823">
    <property type="entry name" value="TEN-like_YD-shell"/>
</dbReference>
<keyword evidence="8" id="KW-1185">Reference proteome</keyword>
<dbReference type="Pfam" id="PF25023">
    <property type="entry name" value="TEN_YD-shell"/>
    <property type="match status" value="2"/>
</dbReference>
<feature type="region of interest" description="Disordered" evidence="5">
    <location>
        <begin position="1"/>
        <end position="111"/>
    </location>
</feature>
<protein>
    <submittedName>
        <fullName evidence="7">RHS repeat-associated protein</fullName>
    </submittedName>
</protein>
<feature type="compositionally biased region" description="Polar residues" evidence="5">
    <location>
        <begin position="84"/>
        <end position="97"/>
    </location>
</feature>
<feature type="region of interest" description="Disordered" evidence="5">
    <location>
        <begin position="2902"/>
        <end position="2923"/>
    </location>
</feature>
<dbReference type="PANTHER" id="PTHR32305:SF15">
    <property type="entry name" value="PROTEIN RHSA-RELATED"/>
    <property type="match status" value="1"/>
</dbReference>
<dbReference type="SUPFAM" id="SSF49899">
    <property type="entry name" value="Concanavalin A-like lectins/glucanases"/>
    <property type="match status" value="1"/>
</dbReference>
<feature type="region of interest" description="Disordered" evidence="5">
    <location>
        <begin position="2626"/>
        <end position="2656"/>
    </location>
</feature>
<dbReference type="InterPro" id="IPR001791">
    <property type="entry name" value="Laminin_G"/>
</dbReference>
<dbReference type="InterPro" id="IPR050708">
    <property type="entry name" value="T6SS_VgrG/RHS"/>
</dbReference>
<dbReference type="InterPro" id="IPR006530">
    <property type="entry name" value="YD"/>
</dbReference>
<feature type="region of interest" description="Disordered" evidence="5">
    <location>
        <begin position="1398"/>
        <end position="1436"/>
    </location>
</feature>
<dbReference type="InterPro" id="IPR022385">
    <property type="entry name" value="Rhs_assc_core"/>
</dbReference>
<evidence type="ECO:0000256" key="4">
    <source>
        <dbReference type="ARBA" id="ARBA00022737"/>
    </source>
</evidence>
<evidence type="ECO:0000313" key="7">
    <source>
        <dbReference type="EMBL" id="MBE1456972.1"/>
    </source>
</evidence>
<dbReference type="InterPro" id="IPR055372">
    <property type="entry name" value="CBM96"/>
</dbReference>
<dbReference type="CDD" id="cd00110">
    <property type="entry name" value="LamG"/>
    <property type="match status" value="1"/>
</dbReference>
<dbReference type="Gene3D" id="3.40.570.10">
    <property type="entry name" value="Extracellular Endonuclease, subunit A"/>
    <property type="match status" value="1"/>
</dbReference>